<evidence type="ECO:0000313" key="2">
    <source>
        <dbReference type="EMBL" id="MFC0228828.1"/>
    </source>
</evidence>
<dbReference type="Proteomes" id="UP001589792">
    <property type="component" value="Unassembled WGS sequence"/>
</dbReference>
<reference evidence="2 3" key="1">
    <citation type="submission" date="2024-09" db="EMBL/GenBank/DDBJ databases">
        <authorList>
            <person name="Sun Q."/>
            <person name="Mori K."/>
        </authorList>
    </citation>
    <scope>NUCLEOTIDE SEQUENCE [LARGE SCALE GENOMIC DNA]</scope>
    <source>
        <strain evidence="2 3">CCM 8626</strain>
    </source>
</reference>
<dbReference type="InterPro" id="IPR008966">
    <property type="entry name" value="Adhesion_dom_sf"/>
</dbReference>
<comment type="caution">
    <text evidence="2">The sequence shown here is derived from an EMBL/GenBank/DDBJ whole genome shotgun (WGS) entry which is preliminary data.</text>
</comment>
<dbReference type="InterPro" id="IPR036937">
    <property type="entry name" value="Adhesion_dom_fimbrial_sf"/>
</dbReference>
<organism evidence="2 3">
    <name type="scientific">Serratia aquatilis</name>
    <dbReference type="NCBI Taxonomy" id="1737515"/>
    <lineage>
        <taxon>Bacteria</taxon>
        <taxon>Pseudomonadati</taxon>
        <taxon>Pseudomonadota</taxon>
        <taxon>Gammaproteobacteria</taxon>
        <taxon>Enterobacterales</taxon>
        <taxon>Yersiniaceae</taxon>
        <taxon>Serratia</taxon>
    </lineage>
</organism>
<dbReference type="EMBL" id="JBHLXG010000026">
    <property type="protein sequence ID" value="MFC0228828.1"/>
    <property type="molecule type" value="Genomic_DNA"/>
</dbReference>
<keyword evidence="3" id="KW-1185">Reference proteome</keyword>
<evidence type="ECO:0000313" key="3">
    <source>
        <dbReference type="Proteomes" id="UP001589792"/>
    </source>
</evidence>
<dbReference type="InterPro" id="IPR050263">
    <property type="entry name" value="Bact_Fimbrial_Adh_Pro"/>
</dbReference>
<dbReference type="Gene3D" id="2.60.40.1090">
    <property type="entry name" value="Fimbrial-type adhesion domain"/>
    <property type="match status" value="1"/>
</dbReference>
<dbReference type="PANTHER" id="PTHR33420">
    <property type="entry name" value="FIMBRIAL SUBUNIT ELFA-RELATED"/>
    <property type="match status" value="1"/>
</dbReference>
<feature type="domain" description="Fimbrial-type adhesion" evidence="1">
    <location>
        <begin position="27"/>
        <end position="172"/>
    </location>
</feature>
<accession>A0ABV6EIJ8</accession>
<dbReference type="RefSeq" id="WP_380678897.1">
    <property type="nucleotide sequence ID" value="NZ_CP173186.1"/>
</dbReference>
<dbReference type="Pfam" id="PF00419">
    <property type="entry name" value="Fimbrial"/>
    <property type="match status" value="1"/>
</dbReference>
<evidence type="ECO:0000259" key="1">
    <source>
        <dbReference type="Pfam" id="PF00419"/>
    </source>
</evidence>
<proteinExistence type="predicted"/>
<dbReference type="InterPro" id="IPR000259">
    <property type="entry name" value="Adhesion_dom_fimbrial"/>
</dbReference>
<sequence length="173" mass="18848">MSWKTPALATIPLLCLLNGTVCWAGDINLSGSIIDVPCSIDVDSRNQTLDMGLLPATQIIREGQGGEHAFTIKLVNCLLFRVNEQLPEWRYFQITFDGLNDNGKFGIIGNAAGVALQISDNQGRIAVPGVPLPTGQLSSGEMSLHYSARLVSNSRQLHTGEYSSLVSFKMDYY</sequence>
<gene>
    <name evidence="2" type="ORF">ACFFJ3_20410</name>
</gene>
<dbReference type="PANTHER" id="PTHR33420:SF26">
    <property type="entry name" value="FIMBRIAL SUBUNIT"/>
    <property type="match status" value="1"/>
</dbReference>
<dbReference type="SUPFAM" id="SSF49401">
    <property type="entry name" value="Bacterial adhesins"/>
    <property type="match status" value="1"/>
</dbReference>
<name>A0ABV6EIJ8_9GAMM</name>
<protein>
    <submittedName>
        <fullName evidence="2">Fimbrial protein</fullName>
    </submittedName>
</protein>